<dbReference type="Proteomes" id="UP000295632">
    <property type="component" value="Unassembled WGS sequence"/>
</dbReference>
<dbReference type="SUPFAM" id="SSF52317">
    <property type="entry name" value="Class I glutamine amidotransferase-like"/>
    <property type="match status" value="1"/>
</dbReference>
<keyword evidence="2" id="KW-0808">Transferase</keyword>
<dbReference type="GO" id="GO:0005829">
    <property type="term" value="C:cytosol"/>
    <property type="evidence" value="ECO:0007669"/>
    <property type="project" value="TreeGrafter"/>
</dbReference>
<dbReference type="AlphaFoldDB" id="A0A4R6U464"/>
<evidence type="ECO:0000313" key="3">
    <source>
        <dbReference type="Proteomes" id="UP000295632"/>
    </source>
</evidence>
<dbReference type="PANTHER" id="PTHR42695:SF5">
    <property type="entry name" value="GLUTAMINE AMIDOTRANSFERASE YLR126C-RELATED"/>
    <property type="match status" value="1"/>
</dbReference>
<dbReference type="InterPro" id="IPR029062">
    <property type="entry name" value="Class_I_gatase-like"/>
</dbReference>
<comment type="caution">
    <text evidence="2">The sequence shown here is derived from an EMBL/GenBank/DDBJ whole genome shotgun (WGS) entry which is preliminary data.</text>
</comment>
<dbReference type="Pfam" id="PF00117">
    <property type="entry name" value="GATase"/>
    <property type="match status" value="1"/>
</dbReference>
<dbReference type="GO" id="GO:0016740">
    <property type="term" value="F:transferase activity"/>
    <property type="evidence" value="ECO:0007669"/>
    <property type="project" value="UniProtKB-KW"/>
</dbReference>
<dbReference type="InterPro" id="IPR017926">
    <property type="entry name" value="GATASE"/>
</dbReference>
<keyword evidence="3" id="KW-1185">Reference proteome</keyword>
<reference evidence="2 3" key="1">
    <citation type="submission" date="2019-03" db="EMBL/GenBank/DDBJ databases">
        <title>Genomic Encyclopedia of Type Strains, Phase IV (KMG-IV): sequencing the most valuable type-strain genomes for metagenomic binning, comparative biology and taxonomic classification.</title>
        <authorList>
            <person name="Goeker M."/>
        </authorList>
    </citation>
    <scope>NUCLEOTIDE SEQUENCE [LARGE SCALE GENOMIC DNA]</scope>
    <source>
        <strain evidence="2 3">DSM 28697</strain>
    </source>
</reference>
<evidence type="ECO:0000313" key="2">
    <source>
        <dbReference type="EMBL" id="TDQ40486.1"/>
    </source>
</evidence>
<proteinExistence type="predicted"/>
<keyword evidence="2" id="KW-0315">Glutamine amidotransferase</keyword>
<protein>
    <submittedName>
        <fullName evidence="2">GMP synthase-like glutamine amidotransferase</fullName>
    </submittedName>
</protein>
<dbReference type="PANTHER" id="PTHR42695">
    <property type="entry name" value="GLUTAMINE AMIDOTRANSFERASE YLR126C-RELATED"/>
    <property type="match status" value="1"/>
</dbReference>
<organism evidence="2 3">
    <name type="scientific">Aureibacillus halotolerans</name>
    <dbReference type="NCBI Taxonomy" id="1508390"/>
    <lineage>
        <taxon>Bacteria</taxon>
        <taxon>Bacillati</taxon>
        <taxon>Bacillota</taxon>
        <taxon>Bacilli</taxon>
        <taxon>Bacillales</taxon>
        <taxon>Bacillaceae</taxon>
        <taxon>Aureibacillus</taxon>
    </lineage>
</organism>
<evidence type="ECO:0000259" key="1">
    <source>
        <dbReference type="Pfam" id="PF00117"/>
    </source>
</evidence>
<sequence>MTALHCIQHVSFETPAFIEDWAKHRGVKLTSTLAEEDPTFLEGKRADGLIVLGGPMGVNDETLYSWLAPEKTFLKQSLATDKPILGICLGAQLIAQLLGSTIFQGNRPEIGWFEIQKQNNTGRTLFSSWPQTLTPFHWHNDQFTLPPGAVSLGGNKMCECQGFSLNDRVVGLQCHFEMRPKDIETLIEHDGQALNHPASTVMTRSEIMERNSTFTKAPNDLLNELLDKLFLDKEQEVR</sequence>
<dbReference type="EMBL" id="SNYJ01000006">
    <property type="protein sequence ID" value="TDQ40486.1"/>
    <property type="molecule type" value="Genomic_DNA"/>
</dbReference>
<dbReference type="FunFam" id="3.40.50.880:FF:000033">
    <property type="entry name" value="Glutamine amidotransferase class-I"/>
    <property type="match status" value="1"/>
</dbReference>
<accession>A0A4R6U464</accession>
<dbReference type="PROSITE" id="PS51273">
    <property type="entry name" value="GATASE_TYPE_1"/>
    <property type="match status" value="1"/>
</dbReference>
<feature type="domain" description="Glutamine amidotransferase" evidence="1">
    <location>
        <begin position="24"/>
        <end position="183"/>
    </location>
</feature>
<dbReference type="Gene3D" id="3.40.50.880">
    <property type="match status" value="1"/>
</dbReference>
<gene>
    <name evidence="2" type="ORF">EV213_106205</name>
</gene>
<name>A0A4R6U464_9BACI</name>
<dbReference type="RefSeq" id="WP_166639235.1">
    <property type="nucleotide sequence ID" value="NZ_SNYJ01000006.1"/>
</dbReference>
<dbReference type="CDD" id="cd01741">
    <property type="entry name" value="GATase1_1"/>
    <property type="match status" value="1"/>
</dbReference>
<dbReference type="InterPro" id="IPR044992">
    <property type="entry name" value="ChyE-like"/>
</dbReference>